<dbReference type="AlphaFoldDB" id="A0A9E7AF99"/>
<evidence type="ECO:0000256" key="1">
    <source>
        <dbReference type="SAM" id="MobiDB-lite"/>
    </source>
</evidence>
<protein>
    <submittedName>
        <fullName evidence="3">Uncharacterized protein</fullName>
    </submittedName>
</protein>
<name>A0A9E7AF99_9ACTO</name>
<dbReference type="KEGG" id="agh:M3I41_07075"/>
<keyword evidence="2" id="KW-0472">Membrane</keyword>
<feature type="transmembrane region" description="Helical" evidence="2">
    <location>
        <begin position="145"/>
        <end position="166"/>
    </location>
</feature>
<feature type="transmembrane region" description="Helical" evidence="2">
    <location>
        <begin position="172"/>
        <end position="194"/>
    </location>
</feature>
<evidence type="ECO:0000313" key="4">
    <source>
        <dbReference type="Proteomes" id="UP000830236"/>
    </source>
</evidence>
<dbReference type="EMBL" id="CP097095">
    <property type="protein sequence ID" value="UQF79345.1"/>
    <property type="molecule type" value="Genomic_DNA"/>
</dbReference>
<feature type="compositionally biased region" description="Polar residues" evidence="1">
    <location>
        <begin position="39"/>
        <end position="49"/>
    </location>
</feature>
<evidence type="ECO:0000313" key="3">
    <source>
        <dbReference type="EMBL" id="UQF79345.1"/>
    </source>
</evidence>
<gene>
    <name evidence="3" type="ORF">M3I41_07075</name>
</gene>
<dbReference type="Proteomes" id="UP000830236">
    <property type="component" value="Chromosome"/>
</dbReference>
<keyword evidence="2" id="KW-1133">Transmembrane helix</keyword>
<proteinExistence type="predicted"/>
<feature type="compositionally biased region" description="Polar residues" evidence="1">
    <location>
        <begin position="1"/>
        <end position="26"/>
    </location>
</feature>
<organism evidence="3 4">
    <name type="scientific">Actinomyces graevenitzii</name>
    <dbReference type="NCBI Taxonomy" id="55565"/>
    <lineage>
        <taxon>Bacteria</taxon>
        <taxon>Bacillati</taxon>
        <taxon>Actinomycetota</taxon>
        <taxon>Actinomycetes</taxon>
        <taxon>Actinomycetales</taxon>
        <taxon>Actinomycetaceae</taxon>
        <taxon>Actinomyces</taxon>
    </lineage>
</organism>
<accession>A0A9E7AF99</accession>
<feature type="compositionally biased region" description="Low complexity" evidence="1">
    <location>
        <begin position="60"/>
        <end position="121"/>
    </location>
</feature>
<keyword evidence="2" id="KW-0812">Transmembrane</keyword>
<sequence>MSINSSYLNPDSSGAPYGSNSSNGSADSYGAGTYGAASPSDSYNFSGGYSSYDEPASPMSTTSAASATGASETGTGTTGASATETSASGTSASSAAYNSTGAYSNDAYESTGSSNSTGSSESTKDDAVWRGQSSKEPAELKRPRVSTLIASLIMLAAAAILGALAMGVHFSWTAVGASTLGTIGLVLIVSAFFANRNKSHT</sequence>
<evidence type="ECO:0000256" key="2">
    <source>
        <dbReference type="SAM" id="Phobius"/>
    </source>
</evidence>
<feature type="region of interest" description="Disordered" evidence="1">
    <location>
        <begin position="1"/>
        <end position="141"/>
    </location>
</feature>
<reference evidence="3" key="1">
    <citation type="submission" date="2022-05" db="EMBL/GenBank/DDBJ databases">
        <title>Using nanopore sequencing to obtain complete genomes from saliva samples.</title>
        <authorList>
            <person name="Baker J.L."/>
        </authorList>
    </citation>
    <scope>NUCLEOTIDE SEQUENCE</scope>
    <source>
        <strain evidence="3">JCVI-JB-Ag32</strain>
    </source>
</reference>